<dbReference type="CDD" id="cd11731">
    <property type="entry name" value="Lin1944_like_SDR_c"/>
    <property type="match status" value="1"/>
</dbReference>
<dbReference type="SUPFAM" id="SSF51735">
    <property type="entry name" value="NAD(P)-binding Rossmann-fold domains"/>
    <property type="match status" value="1"/>
</dbReference>
<evidence type="ECO:0000313" key="4">
    <source>
        <dbReference type="Proteomes" id="UP000001286"/>
    </source>
</evidence>
<sequence length="199" mass="20985">MKILLIGASGTLGSAVKERLEKKADVITAGRHSGDVTVDITSVDSIKKMYTQVGKVDAVVSATGSATFSPLTELTPEKNAVTISSKLGGQINLVLLGINSLNDNGSFTLTTGIMMEDPIVQGASAAMANGAVTAFAKSAAIEMPRGLRINTVSPNVLEESWDRLEPFFQGFNPVPAERVARAFEKSVFGAQTGESYKVY</sequence>
<protein>
    <recommendedName>
        <fullName evidence="5">Short chain dehydrogenase</fullName>
    </recommendedName>
</protein>
<evidence type="ECO:0008006" key="5">
    <source>
        <dbReference type="Google" id="ProtNLM"/>
    </source>
</evidence>
<dbReference type="Proteomes" id="UP000001286">
    <property type="component" value="Chromosome"/>
</dbReference>
<gene>
    <name evidence="3" type="ordered locus">LIV_1806</name>
</gene>
<evidence type="ECO:0000256" key="1">
    <source>
        <dbReference type="ARBA" id="ARBA00006484"/>
    </source>
</evidence>
<dbReference type="HOGENOM" id="CLU_091006_0_0_9"/>
<organism evidence="3 4">
    <name type="scientific">Listeria ivanovii (strain ATCC BAA-678 / PAM 55)</name>
    <dbReference type="NCBI Taxonomy" id="881621"/>
    <lineage>
        <taxon>Bacteria</taxon>
        <taxon>Bacillati</taxon>
        <taxon>Bacillota</taxon>
        <taxon>Bacilli</taxon>
        <taxon>Bacillales</taxon>
        <taxon>Listeriaceae</taxon>
        <taxon>Listeria</taxon>
    </lineage>
</organism>
<dbReference type="GeneID" id="57076814"/>
<dbReference type="OrthoDB" id="9787486at2"/>
<dbReference type="AlphaFoldDB" id="G2ZBZ4"/>
<dbReference type="eggNOG" id="COG1028">
    <property type="taxonomic scope" value="Bacteria"/>
</dbReference>
<dbReference type="PANTHER" id="PTHR43477">
    <property type="entry name" value="DIHYDROANTICAPSIN 7-DEHYDROGENASE"/>
    <property type="match status" value="1"/>
</dbReference>
<dbReference type="InterPro" id="IPR036291">
    <property type="entry name" value="NAD(P)-bd_dom_sf"/>
</dbReference>
<dbReference type="InterPro" id="IPR051122">
    <property type="entry name" value="SDR_DHRS6-like"/>
</dbReference>
<name>G2ZBZ4_LISIP</name>
<evidence type="ECO:0000256" key="2">
    <source>
        <dbReference type="ARBA" id="ARBA00023002"/>
    </source>
</evidence>
<dbReference type="RefSeq" id="WP_014093173.1">
    <property type="nucleotide sequence ID" value="NC_016011.1"/>
</dbReference>
<comment type="similarity">
    <text evidence="1">Belongs to the short-chain dehydrogenases/reductases (SDR) family.</text>
</comment>
<accession>G2ZBZ4</accession>
<evidence type="ECO:0000313" key="3">
    <source>
        <dbReference type="EMBL" id="CBW86291.1"/>
    </source>
</evidence>
<dbReference type="GO" id="GO:0016491">
    <property type="term" value="F:oxidoreductase activity"/>
    <property type="evidence" value="ECO:0007669"/>
    <property type="project" value="UniProtKB-KW"/>
</dbReference>
<dbReference type="EMBL" id="FR687253">
    <property type="protein sequence ID" value="CBW86291.1"/>
    <property type="molecule type" value="Genomic_DNA"/>
</dbReference>
<dbReference type="KEGG" id="liv:LIV_1806"/>
<dbReference type="Pfam" id="PF13561">
    <property type="entry name" value="adh_short_C2"/>
    <property type="match status" value="1"/>
</dbReference>
<reference evidence="3 4" key="1">
    <citation type="journal article" date="2011" name="J. Bacteriol.">
        <title>Complete genome sequence of the animal pathogen Listeria ivanovii, which provides insights into host specificities and evolution of the genus Listeria.</title>
        <authorList>
            <person name="Buchrieser C."/>
            <person name="Rusniok C."/>
            <person name="Garrido P."/>
            <person name="Hain T."/>
            <person name="Scortti M."/>
            <person name="Lampidis R."/>
            <person name="Karst U."/>
            <person name="Chakraborty T."/>
            <person name="Cossart P."/>
            <person name="Kreft J."/>
            <person name="Vazquez-Boland J.A."/>
            <person name="Goebel W."/>
            <person name="Glaser P."/>
        </authorList>
    </citation>
    <scope>NUCLEOTIDE SEQUENCE [LARGE SCALE GENOMIC DNA]</scope>
    <source>
        <strain evidence="4">ATCC BAA-678 / PAM 55</strain>
    </source>
</reference>
<keyword evidence="2" id="KW-0560">Oxidoreductase</keyword>
<dbReference type="InterPro" id="IPR002347">
    <property type="entry name" value="SDR_fam"/>
</dbReference>
<proteinExistence type="inferred from homology"/>
<dbReference type="PRINTS" id="PR00081">
    <property type="entry name" value="GDHRDH"/>
</dbReference>
<dbReference type="NCBIfam" id="NF005754">
    <property type="entry name" value="PRK07578.1"/>
    <property type="match status" value="1"/>
</dbReference>
<dbReference type="Gene3D" id="3.40.50.720">
    <property type="entry name" value="NAD(P)-binding Rossmann-like Domain"/>
    <property type="match status" value="1"/>
</dbReference>
<dbReference type="PANTHER" id="PTHR43477:SF1">
    <property type="entry name" value="DIHYDROANTICAPSIN 7-DEHYDROGENASE"/>
    <property type="match status" value="1"/>
</dbReference>